<reference evidence="2" key="1">
    <citation type="submission" date="2006-10" db="EMBL/GenBank/DDBJ databases">
        <authorList>
            <person name="Amadeo P."/>
            <person name="Zhao Q."/>
            <person name="Wortman J."/>
            <person name="Fraser-Liggett C."/>
            <person name="Carlton J."/>
        </authorList>
    </citation>
    <scope>NUCLEOTIDE SEQUENCE</scope>
    <source>
        <strain evidence="2">G3</strain>
    </source>
</reference>
<organism evidence="2 3">
    <name type="scientific">Trichomonas vaginalis (strain ATCC PRA-98 / G3)</name>
    <dbReference type="NCBI Taxonomy" id="412133"/>
    <lineage>
        <taxon>Eukaryota</taxon>
        <taxon>Metamonada</taxon>
        <taxon>Parabasalia</taxon>
        <taxon>Trichomonadida</taxon>
        <taxon>Trichomonadidae</taxon>
        <taxon>Trichomonas</taxon>
    </lineage>
</organism>
<evidence type="ECO:0000256" key="1">
    <source>
        <dbReference type="SAM" id="MobiDB-lite"/>
    </source>
</evidence>
<feature type="compositionally biased region" description="Pro residues" evidence="1">
    <location>
        <begin position="106"/>
        <end position="115"/>
    </location>
</feature>
<dbReference type="Proteomes" id="UP000001542">
    <property type="component" value="Unassembled WGS sequence"/>
</dbReference>
<accession>A2FDI9</accession>
<dbReference type="OrthoDB" id="10470133at2759"/>
<evidence type="ECO:0000313" key="2">
    <source>
        <dbReference type="EMBL" id="EAX97018.1"/>
    </source>
</evidence>
<keyword evidence="3" id="KW-1185">Reference proteome</keyword>
<feature type="region of interest" description="Disordered" evidence="1">
    <location>
        <begin position="102"/>
        <end position="131"/>
    </location>
</feature>
<dbReference type="VEuPathDB" id="TrichDB:TVAG_315200"/>
<protein>
    <submittedName>
        <fullName evidence="2">Uncharacterized protein</fullName>
    </submittedName>
</protein>
<dbReference type="KEGG" id="tva:4754795"/>
<dbReference type="SMR" id="A2FDI9"/>
<dbReference type="RefSeq" id="XP_001309948.1">
    <property type="nucleotide sequence ID" value="XM_001309947.1"/>
</dbReference>
<dbReference type="EMBL" id="DS113733">
    <property type="protein sequence ID" value="EAX97018.1"/>
    <property type="molecule type" value="Genomic_DNA"/>
</dbReference>
<dbReference type="AlphaFoldDB" id="A2FDI9"/>
<feature type="compositionally biased region" description="Acidic residues" evidence="1">
    <location>
        <begin position="200"/>
        <end position="209"/>
    </location>
</feature>
<dbReference type="InParanoid" id="A2FDI9"/>
<evidence type="ECO:0000313" key="3">
    <source>
        <dbReference type="Proteomes" id="UP000001542"/>
    </source>
</evidence>
<reference evidence="2" key="2">
    <citation type="journal article" date="2007" name="Science">
        <title>Draft genome sequence of the sexually transmitted pathogen Trichomonas vaginalis.</title>
        <authorList>
            <person name="Carlton J.M."/>
            <person name="Hirt R.P."/>
            <person name="Silva J.C."/>
            <person name="Delcher A.L."/>
            <person name="Schatz M."/>
            <person name="Zhao Q."/>
            <person name="Wortman J.R."/>
            <person name="Bidwell S.L."/>
            <person name="Alsmark U.C.M."/>
            <person name="Besteiro S."/>
            <person name="Sicheritz-Ponten T."/>
            <person name="Noel C.J."/>
            <person name="Dacks J.B."/>
            <person name="Foster P.G."/>
            <person name="Simillion C."/>
            <person name="Van de Peer Y."/>
            <person name="Miranda-Saavedra D."/>
            <person name="Barton G.J."/>
            <person name="Westrop G.D."/>
            <person name="Mueller S."/>
            <person name="Dessi D."/>
            <person name="Fiori P.L."/>
            <person name="Ren Q."/>
            <person name="Paulsen I."/>
            <person name="Zhang H."/>
            <person name="Bastida-Corcuera F.D."/>
            <person name="Simoes-Barbosa A."/>
            <person name="Brown M.T."/>
            <person name="Hayes R.D."/>
            <person name="Mukherjee M."/>
            <person name="Okumura C.Y."/>
            <person name="Schneider R."/>
            <person name="Smith A.J."/>
            <person name="Vanacova S."/>
            <person name="Villalvazo M."/>
            <person name="Haas B.J."/>
            <person name="Pertea M."/>
            <person name="Feldblyum T.V."/>
            <person name="Utterback T.R."/>
            <person name="Shu C.L."/>
            <person name="Osoegawa K."/>
            <person name="de Jong P.J."/>
            <person name="Hrdy I."/>
            <person name="Horvathova L."/>
            <person name="Zubacova Z."/>
            <person name="Dolezal P."/>
            <person name="Malik S.B."/>
            <person name="Logsdon J.M. Jr."/>
            <person name="Henze K."/>
            <person name="Gupta A."/>
            <person name="Wang C.C."/>
            <person name="Dunne R.L."/>
            <person name="Upcroft J.A."/>
            <person name="Upcroft P."/>
            <person name="White O."/>
            <person name="Salzberg S.L."/>
            <person name="Tang P."/>
            <person name="Chiu C.-H."/>
            <person name="Lee Y.-S."/>
            <person name="Embley T.M."/>
            <person name="Coombs G.H."/>
            <person name="Mottram J.C."/>
            <person name="Tachezy J."/>
            <person name="Fraser-Liggett C.M."/>
            <person name="Johnson P.J."/>
        </authorList>
    </citation>
    <scope>NUCLEOTIDE SEQUENCE [LARGE SCALE GENOMIC DNA]</scope>
    <source>
        <strain evidence="2">G3</strain>
    </source>
</reference>
<name>A2FDI9_TRIV3</name>
<gene>
    <name evidence="2" type="ORF">TVAG_315200</name>
</gene>
<feature type="region of interest" description="Disordered" evidence="1">
    <location>
        <begin position="189"/>
        <end position="209"/>
    </location>
</feature>
<dbReference type="VEuPathDB" id="TrichDB:TVAGG3_0572030"/>
<sequence>MSYNNLKRNYIRRKKYLNDSYETIKHTLELIRLAGKLDLSDSELQKMAMKHAQAIEAACWSPHLRLTAKEYEDITVHKTKDLCYALTQKYIPPIVAQTLKQQLPRQPMPPQPAPQEQPDQGQQTIMSPKAIQPSPSFPIPIAINRPQTPHAFPIPIVPKSAPSALPPLFSDDLLMDDGTDRPEKLDFIPSFDNPVNPFEDSIDDLPFDDDPIGKSLDLSIGSYDGQYDRMHSFE</sequence>
<proteinExistence type="predicted"/>